<organism evidence="9">
    <name type="scientific">Acetithermum autotrophicum</name>
    <dbReference type="NCBI Taxonomy" id="1446466"/>
    <lineage>
        <taxon>Bacteria</taxon>
        <taxon>Candidatus Bipolaricaulota</taxon>
        <taxon>Candidatus Acetithermum</taxon>
    </lineage>
</organism>
<keyword evidence="6 7" id="KW-0472">Membrane</keyword>
<evidence type="ECO:0000256" key="6">
    <source>
        <dbReference type="ARBA" id="ARBA00023136"/>
    </source>
</evidence>
<dbReference type="PROSITE" id="PS50928">
    <property type="entry name" value="ABC_TM1"/>
    <property type="match status" value="1"/>
</dbReference>
<protein>
    <submittedName>
        <fullName evidence="9">Peptide/nickel transport system permease protein</fullName>
    </submittedName>
</protein>
<feature type="transmembrane region" description="Helical" evidence="7">
    <location>
        <begin position="216"/>
        <end position="236"/>
    </location>
</feature>
<dbReference type="InterPro" id="IPR000515">
    <property type="entry name" value="MetI-like"/>
</dbReference>
<reference evidence="9" key="1">
    <citation type="journal article" date="2005" name="Environ. Microbiol.">
        <title>Genetic and functional properties of uncultivated thermophilic crenarchaeotes from a subsurface gold mine as revealed by analysis of genome fragments.</title>
        <authorList>
            <person name="Nunoura T."/>
            <person name="Hirayama H."/>
            <person name="Takami H."/>
            <person name="Oida H."/>
            <person name="Nishi S."/>
            <person name="Shimamura S."/>
            <person name="Suzuki Y."/>
            <person name="Inagaki F."/>
            <person name="Takai K."/>
            <person name="Nealson K.H."/>
            <person name="Horikoshi K."/>
        </authorList>
    </citation>
    <scope>NUCLEOTIDE SEQUENCE</scope>
</reference>
<keyword evidence="3" id="KW-1003">Cell membrane</keyword>
<name>H5SU08_ACEAU</name>
<feature type="transmembrane region" description="Helical" evidence="7">
    <location>
        <begin position="99"/>
        <end position="123"/>
    </location>
</feature>
<feature type="transmembrane region" description="Helical" evidence="7">
    <location>
        <begin position="9"/>
        <end position="27"/>
    </location>
</feature>
<dbReference type="Gene3D" id="1.10.3720.10">
    <property type="entry name" value="MetI-like"/>
    <property type="match status" value="1"/>
</dbReference>
<dbReference type="PANTHER" id="PTHR30465">
    <property type="entry name" value="INNER MEMBRANE ABC TRANSPORTER"/>
    <property type="match status" value="1"/>
</dbReference>
<evidence type="ECO:0000256" key="3">
    <source>
        <dbReference type="ARBA" id="ARBA00022475"/>
    </source>
</evidence>
<evidence type="ECO:0000256" key="2">
    <source>
        <dbReference type="ARBA" id="ARBA00022448"/>
    </source>
</evidence>
<proteinExistence type="inferred from homology"/>
<evidence type="ECO:0000259" key="8">
    <source>
        <dbReference type="PROSITE" id="PS50928"/>
    </source>
</evidence>
<evidence type="ECO:0000256" key="4">
    <source>
        <dbReference type="ARBA" id="ARBA00022692"/>
    </source>
</evidence>
<feature type="domain" description="ABC transmembrane type-1" evidence="8">
    <location>
        <begin position="99"/>
        <end position="343"/>
    </location>
</feature>
<accession>H5SU08</accession>
<comment type="subcellular location">
    <subcellularLocation>
        <location evidence="1 7">Cell membrane</location>
        <topology evidence="1 7">Multi-pass membrane protein</topology>
    </subcellularLocation>
</comment>
<dbReference type="InterPro" id="IPR045621">
    <property type="entry name" value="BPD_transp_1_N"/>
</dbReference>
<dbReference type="SUPFAM" id="SSF161098">
    <property type="entry name" value="MetI-like"/>
    <property type="match status" value="1"/>
</dbReference>
<keyword evidence="5 7" id="KW-1133">Transmembrane helix</keyword>
<feature type="transmembrane region" description="Helical" evidence="7">
    <location>
        <begin position="278"/>
        <end position="300"/>
    </location>
</feature>
<evidence type="ECO:0000256" key="1">
    <source>
        <dbReference type="ARBA" id="ARBA00004651"/>
    </source>
</evidence>
<evidence type="ECO:0000256" key="7">
    <source>
        <dbReference type="RuleBase" id="RU363032"/>
    </source>
</evidence>
<dbReference type="InterPro" id="IPR035906">
    <property type="entry name" value="MetI-like_sf"/>
</dbReference>
<keyword evidence="2 7" id="KW-0813">Transport</keyword>
<evidence type="ECO:0000313" key="9">
    <source>
        <dbReference type="EMBL" id="BAL60008.1"/>
    </source>
</evidence>
<gene>
    <name evidence="9" type="ORF">HGMM_OP4C644</name>
</gene>
<dbReference type="Pfam" id="PF00528">
    <property type="entry name" value="BPD_transp_1"/>
    <property type="match status" value="1"/>
</dbReference>
<dbReference type="CDD" id="cd06261">
    <property type="entry name" value="TM_PBP2"/>
    <property type="match status" value="1"/>
</dbReference>
<keyword evidence="4 7" id="KW-0812">Transmembrane</keyword>
<dbReference type="PANTHER" id="PTHR30465:SF43">
    <property type="entry name" value="OLIGOPEPTIDE ABC TRANSPORTER, PERMEASE PROTEIN"/>
    <property type="match status" value="1"/>
</dbReference>
<sequence>MWSFIVRRVLYMIPLLFIISIVAFTVVKLQPSDIIAQWKFNPSISQELLEQLIRQFALDKDPLTQYISWIRNIFTRGDWGFSFFNKVPVLEYLFGNGNLLYSMIIIFVTMLFTWAIAIPIGIYSATHKYSLLDHFLNFMGFLGLSIPNFLLAVIFLQLMVAVLHVGTWCDYSWLRPLVEFFRPSIECQGGEGLGVGYLFDQEYLLAPWSWEKFRNFLWHLWPVVLIVGTANIAALIRYMRANLLDVLGQPYVQTARAKGLSERVVIYKHAVRNAINPLVSMLGFWIPLMFEAMLVTSAVLSLQTVERAYYDALQTQDQWVIMGGLLYFGVILLVGNLLSDILLAVVDPKIRYE</sequence>
<dbReference type="GO" id="GO:0055085">
    <property type="term" value="P:transmembrane transport"/>
    <property type="evidence" value="ECO:0007669"/>
    <property type="project" value="InterPro"/>
</dbReference>
<dbReference type="AlphaFoldDB" id="H5SU08"/>
<evidence type="ECO:0000256" key="5">
    <source>
        <dbReference type="ARBA" id="ARBA00022989"/>
    </source>
</evidence>
<dbReference type="EMBL" id="AP011803">
    <property type="protein sequence ID" value="BAL60008.1"/>
    <property type="molecule type" value="Genomic_DNA"/>
</dbReference>
<dbReference type="Pfam" id="PF19300">
    <property type="entry name" value="BPD_transp_1_N"/>
    <property type="match status" value="1"/>
</dbReference>
<dbReference type="GO" id="GO:0005886">
    <property type="term" value="C:plasma membrane"/>
    <property type="evidence" value="ECO:0007669"/>
    <property type="project" value="UniProtKB-SubCell"/>
</dbReference>
<feature type="transmembrane region" description="Helical" evidence="7">
    <location>
        <begin position="135"/>
        <end position="165"/>
    </location>
</feature>
<reference evidence="9" key="2">
    <citation type="journal article" date="2012" name="PLoS ONE">
        <title>A Deeply Branching Thermophilic Bacterium with an Ancient Acetyl-CoA Pathway Dominates a Subsurface Ecosystem.</title>
        <authorList>
            <person name="Takami H."/>
            <person name="Noguchi H."/>
            <person name="Takaki Y."/>
            <person name="Uchiyama I."/>
            <person name="Toyoda A."/>
            <person name="Nishi S."/>
            <person name="Chee G.-J."/>
            <person name="Arai W."/>
            <person name="Nunoura T."/>
            <person name="Itoh T."/>
            <person name="Hattori M."/>
            <person name="Takai K."/>
        </authorList>
    </citation>
    <scope>NUCLEOTIDE SEQUENCE</scope>
</reference>
<feature type="transmembrane region" description="Helical" evidence="7">
    <location>
        <begin position="320"/>
        <end position="346"/>
    </location>
</feature>
<comment type="similarity">
    <text evidence="7">Belongs to the binding-protein-dependent transport system permease family.</text>
</comment>